<dbReference type="AlphaFoldDB" id="A0A1Y4DDX8"/>
<evidence type="ECO:0000313" key="4">
    <source>
        <dbReference type="EMBL" id="OUO57323.1"/>
    </source>
</evidence>
<dbReference type="RefSeq" id="WP_087286413.1">
    <property type="nucleotide sequence ID" value="NZ_NFJD01000001.1"/>
</dbReference>
<dbReference type="PROSITE" id="PS50293">
    <property type="entry name" value="TPR_REGION"/>
    <property type="match status" value="1"/>
</dbReference>
<protein>
    <recommendedName>
        <fullName evidence="6">Tetratricopeptide repeat protein</fullName>
    </recommendedName>
</protein>
<dbReference type="Gene3D" id="1.25.40.10">
    <property type="entry name" value="Tetratricopeptide repeat domain"/>
    <property type="match status" value="4"/>
</dbReference>
<evidence type="ECO:0000256" key="3">
    <source>
        <dbReference type="PROSITE-ProRule" id="PRU00339"/>
    </source>
</evidence>
<keyword evidence="2 3" id="KW-0802">TPR repeat</keyword>
<dbReference type="Proteomes" id="UP000196368">
    <property type="component" value="Unassembled WGS sequence"/>
</dbReference>
<evidence type="ECO:0000256" key="1">
    <source>
        <dbReference type="ARBA" id="ARBA00022737"/>
    </source>
</evidence>
<dbReference type="OrthoDB" id="9814220at2"/>
<dbReference type="PANTHER" id="PTHR45586">
    <property type="entry name" value="TPR REPEAT-CONTAINING PROTEIN PA4667"/>
    <property type="match status" value="1"/>
</dbReference>
<dbReference type="SMART" id="SM00028">
    <property type="entry name" value="TPR"/>
    <property type="match status" value="8"/>
</dbReference>
<gene>
    <name evidence="4" type="ORF">B5F75_00670</name>
</gene>
<dbReference type="Pfam" id="PF13429">
    <property type="entry name" value="TPR_15"/>
    <property type="match status" value="1"/>
</dbReference>
<keyword evidence="5" id="KW-1185">Reference proteome</keyword>
<dbReference type="InterPro" id="IPR051012">
    <property type="entry name" value="CellSynth/LPSAsmb/PSIAsmb"/>
</dbReference>
<keyword evidence="1" id="KW-0677">Repeat</keyword>
<dbReference type="Pfam" id="PF13432">
    <property type="entry name" value="TPR_16"/>
    <property type="match status" value="1"/>
</dbReference>
<proteinExistence type="predicted"/>
<accession>A0A1Y4DDX8</accession>
<feature type="repeat" description="TPR" evidence="3">
    <location>
        <begin position="165"/>
        <end position="198"/>
    </location>
</feature>
<evidence type="ECO:0000313" key="5">
    <source>
        <dbReference type="Proteomes" id="UP000196368"/>
    </source>
</evidence>
<organism evidence="4 5">
    <name type="scientific">Candidatus Avelusimicrobium gallicola</name>
    <dbReference type="NCBI Taxonomy" id="2562704"/>
    <lineage>
        <taxon>Bacteria</taxon>
        <taxon>Pseudomonadati</taxon>
        <taxon>Elusimicrobiota</taxon>
        <taxon>Elusimicrobia</taxon>
        <taxon>Elusimicrobiales</taxon>
        <taxon>Elusimicrobiaceae</taxon>
        <taxon>Candidatus Avelusimicrobium</taxon>
    </lineage>
</organism>
<sequence length="515" mass="58422">MKKYLVLAVLLAAAPVWGLSLSKENKQEARLFNQFLKAVYAQREEDPRAFSYLEKALEMNPSSKYLKRLLVSEALAQGNAAKADAYASFIQEGENEAEDWMVYAAYQWKKGNLSEAETAYEKALKLEPDNTRILYQYVLLLTVTNVDKAVSKLLPLAEEYPALKSDVYTEIGTLYLRIKDLNQALVYYNKAVEADPSNPEARLGRGEVYEKASQYFLMLHEFEELEKMGYANADTLSRMASVFLMANDVPKAEAYFLKAKADDNGDVPSAYFLALIAEQKGDFSRAIGYLKDSADYDRSASKWLQVSFYQQRLNQPQESLNTLEQAYKKFDGNVEIAYFYALALNEVQEYKKAARVLKKLLDSNPAYEDARLQYAFTLESLKKYKEMDAQLERILEKNPNNAPALNLYAYSLANRNIRLEDAQEYIARALALAPEDNSFIDTQAWIYFKQGKLQAAADLLAAIAPETVASDVEISYHIGAVLCAQGKTKEARPYLERARGKIKEADKLYKKILSK</sequence>
<dbReference type="SUPFAM" id="SSF48452">
    <property type="entry name" value="TPR-like"/>
    <property type="match status" value="3"/>
</dbReference>
<evidence type="ECO:0008006" key="6">
    <source>
        <dbReference type="Google" id="ProtNLM"/>
    </source>
</evidence>
<evidence type="ECO:0000256" key="2">
    <source>
        <dbReference type="ARBA" id="ARBA00022803"/>
    </source>
</evidence>
<reference evidence="5" key="1">
    <citation type="submission" date="2017-04" db="EMBL/GenBank/DDBJ databases">
        <title>Function of individual gut microbiota members based on whole genome sequencing of pure cultures obtained from chicken caecum.</title>
        <authorList>
            <person name="Medvecky M."/>
            <person name="Cejkova D."/>
            <person name="Polansky O."/>
            <person name="Karasova D."/>
            <person name="Kubasova T."/>
            <person name="Cizek A."/>
            <person name="Rychlik I."/>
        </authorList>
    </citation>
    <scope>NUCLEOTIDE SEQUENCE [LARGE SCALE GENOMIC DNA]</scope>
    <source>
        <strain evidence="5">An273</strain>
    </source>
</reference>
<name>A0A1Y4DDX8_9BACT</name>
<comment type="caution">
    <text evidence="4">The sequence shown here is derived from an EMBL/GenBank/DDBJ whole genome shotgun (WGS) entry which is preliminary data.</text>
</comment>
<dbReference type="InterPro" id="IPR019734">
    <property type="entry name" value="TPR_rpt"/>
</dbReference>
<dbReference type="EMBL" id="NFJD01000001">
    <property type="protein sequence ID" value="OUO57323.1"/>
    <property type="molecule type" value="Genomic_DNA"/>
</dbReference>
<dbReference type="PROSITE" id="PS50005">
    <property type="entry name" value="TPR"/>
    <property type="match status" value="2"/>
</dbReference>
<feature type="repeat" description="TPR" evidence="3">
    <location>
        <begin position="97"/>
        <end position="130"/>
    </location>
</feature>
<dbReference type="InterPro" id="IPR011990">
    <property type="entry name" value="TPR-like_helical_dom_sf"/>
</dbReference>
<dbReference type="Pfam" id="PF14559">
    <property type="entry name" value="TPR_19"/>
    <property type="match status" value="1"/>
</dbReference>
<dbReference type="PANTHER" id="PTHR45586:SF1">
    <property type="entry name" value="LIPOPOLYSACCHARIDE ASSEMBLY PROTEIN B"/>
    <property type="match status" value="1"/>
</dbReference>